<feature type="active site" description="Proton donor" evidence="4">
    <location>
        <position position="357"/>
    </location>
</feature>
<feature type="compositionally biased region" description="Low complexity" evidence="5">
    <location>
        <begin position="70"/>
        <end position="91"/>
    </location>
</feature>
<dbReference type="RefSeq" id="WP_087926626.1">
    <property type="nucleotide sequence ID" value="NZ_CP021744.1"/>
</dbReference>
<gene>
    <name evidence="8" type="ORF">SMD11_2659</name>
</gene>
<dbReference type="AlphaFoldDB" id="A0A1Z2L209"/>
<dbReference type="SUPFAM" id="SSF55545">
    <property type="entry name" value="beta-N-acetylhexosaminidase-like domain"/>
    <property type="match status" value="1"/>
</dbReference>
<dbReference type="Pfam" id="PF00728">
    <property type="entry name" value="Glyco_hydro_20"/>
    <property type="match status" value="1"/>
</dbReference>
<dbReference type="InterPro" id="IPR025705">
    <property type="entry name" value="Beta_hexosaminidase_sua/sub"/>
</dbReference>
<organism evidence="8 9">
    <name type="scientific">Streptomyces albireticuli</name>
    <dbReference type="NCBI Taxonomy" id="1940"/>
    <lineage>
        <taxon>Bacteria</taxon>
        <taxon>Bacillati</taxon>
        <taxon>Actinomycetota</taxon>
        <taxon>Actinomycetes</taxon>
        <taxon>Kitasatosporales</taxon>
        <taxon>Streptomycetaceae</taxon>
        <taxon>Streptomyces</taxon>
    </lineage>
</organism>
<comment type="similarity">
    <text evidence="1">Belongs to the glycosyl hydrolase 20 family.</text>
</comment>
<dbReference type="EMBL" id="CP021744">
    <property type="protein sequence ID" value="ARZ68308.1"/>
    <property type="molecule type" value="Genomic_DNA"/>
</dbReference>
<dbReference type="GO" id="GO:0005975">
    <property type="term" value="P:carbohydrate metabolic process"/>
    <property type="evidence" value="ECO:0007669"/>
    <property type="project" value="InterPro"/>
</dbReference>
<dbReference type="Gene3D" id="3.30.379.10">
    <property type="entry name" value="Chitobiase/beta-hexosaminidase domain 2-like"/>
    <property type="match status" value="1"/>
</dbReference>
<dbReference type="Proteomes" id="UP000195755">
    <property type="component" value="Chromosome"/>
</dbReference>
<evidence type="ECO:0000259" key="7">
    <source>
        <dbReference type="Pfam" id="PF02838"/>
    </source>
</evidence>
<protein>
    <submittedName>
        <fullName evidence="8">Beta-N-acetylglucosaminidase</fullName>
    </submittedName>
</protein>
<evidence type="ECO:0000313" key="9">
    <source>
        <dbReference type="Proteomes" id="UP000195755"/>
    </source>
</evidence>
<dbReference type="SUPFAM" id="SSF51445">
    <property type="entry name" value="(Trans)glycosidases"/>
    <property type="match status" value="1"/>
</dbReference>
<keyword evidence="3" id="KW-0326">Glycosidase</keyword>
<evidence type="ECO:0000256" key="2">
    <source>
        <dbReference type="ARBA" id="ARBA00022801"/>
    </source>
</evidence>
<dbReference type="KEGG" id="salj:SMD11_2659"/>
<dbReference type="CDD" id="cd06564">
    <property type="entry name" value="GH20_DspB_LnbB-like"/>
    <property type="match status" value="1"/>
</dbReference>
<dbReference type="InterPro" id="IPR052764">
    <property type="entry name" value="GH20_Enzymes"/>
</dbReference>
<dbReference type="PANTHER" id="PTHR43678">
    <property type="entry name" value="PUTATIVE (AFU_ORTHOLOGUE AFUA_2G00640)-RELATED"/>
    <property type="match status" value="1"/>
</dbReference>
<evidence type="ECO:0000259" key="6">
    <source>
        <dbReference type="Pfam" id="PF00728"/>
    </source>
</evidence>
<dbReference type="PRINTS" id="PR00738">
    <property type="entry name" value="GLHYDRLASE20"/>
</dbReference>
<proteinExistence type="inferred from homology"/>
<dbReference type="InterPro" id="IPR015882">
    <property type="entry name" value="HEX_bac_N"/>
</dbReference>
<feature type="domain" description="Glycoside hydrolase family 20 catalytic" evidence="6">
    <location>
        <begin position="214"/>
        <end position="542"/>
    </location>
</feature>
<dbReference type="InterPro" id="IPR017853">
    <property type="entry name" value="GH"/>
</dbReference>
<keyword evidence="2" id="KW-0378">Hydrolase</keyword>
<dbReference type="InterPro" id="IPR029018">
    <property type="entry name" value="Hex-like_dom2"/>
</dbReference>
<evidence type="ECO:0000256" key="1">
    <source>
        <dbReference type="ARBA" id="ARBA00006285"/>
    </source>
</evidence>
<feature type="domain" description="Beta-hexosaminidase bacterial type N-terminal" evidence="7">
    <location>
        <begin position="92"/>
        <end position="208"/>
    </location>
</feature>
<dbReference type="GO" id="GO:0004563">
    <property type="term" value="F:beta-N-acetylhexosaminidase activity"/>
    <property type="evidence" value="ECO:0007669"/>
    <property type="project" value="InterPro"/>
</dbReference>
<evidence type="ECO:0000256" key="5">
    <source>
        <dbReference type="SAM" id="MobiDB-lite"/>
    </source>
</evidence>
<evidence type="ECO:0000256" key="4">
    <source>
        <dbReference type="PIRSR" id="PIRSR625705-1"/>
    </source>
</evidence>
<dbReference type="PANTHER" id="PTHR43678:SF1">
    <property type="entry name" value="BETA-N-ACETYLHEXOSAMINIDASE"/>
    <property type="match status" value="1"/>
</dbReference>
<dbReference type="Gene3D" id="3.20.20.80">
    <property type="entry name" value="Glycosidases"/>
    <property type="match status" value="1"/>
</dbReference>
<dbReference type="Pfam" id="PF02838">
    <property type="entry name" value="Glyco_hydro_20b"/>
    <property type="match status" value="1"/>
</dbReference>
<dbReference type="InterPro" id="IPR015883">
    <property type="entry name" value="Glyco_hydro_20_cat"/>
</dbReference>
<name>A0A1Z2L209_9ACTN</name>
<sequence length="561" mass="60364">MGLPAGLTRAARIDRLHRIARLARVTRAAAPRGAVAAAALLATMTLVGCPRESATRPAQDDSRSPQASQPVTLSSAPPPAASRAPVPAGVPRTVPALRSATSVPGPGWRPAVGARVVTDPDGPLADEARMLAVELKMTAAGTPARPGDIELALRPGQSGGEEAYELTADDHKVLVTSAGEAGVFYGTRTLAQAVRSGGGLPEGVVRDAPDRGQRGLNLDIARKHFTAEWIEARIRELADLKLNQLGLHFSDDQGFRIESESHPEIVSPQHLTKAEVRRIVALADSLHITVVPEIDSPGHLGAVIKAHPGLQLKDAAGTAARGAVDIADPEAARIVDDLLREYAPLFPGASFHLGADEYRALMAKDPEASYPRLAQLARQRYGDRGRVQDLATAWLNDRAGVVRSLGKKPKAWNDGFFRGGVVSADKDIEVEYWTGKEIGARDPQEYLNEGRRVVNLNDEYLYYVLGEPNQFRYPTGERIYRQWSPAVLRGTTAAPRDLTGPDRVTGGRLAVWCDFPDAQTPQQVADGIRLPLAAVAQRLWDPRPPTLPWKEFSALAGRVAP</sequence>
<dbReference type="OrthoDB" id="9763537at2"/>
<evidence type="ECO:0000313" key="8">
    <source>
        <dbReference type="EMBL" id="ARZ68308.1"/>
    </source>
</evidence>
<feature type="region of interest" description="Disordered" evidence="5">
    <location>
        <begin position="52"/>
        <end position="91"/>
    </location>
</feature>
<reference evidence="8 9" key="1">
    <citation type="submission" date="2017-06" db="EMBL/GenBank/DDBJ databases">
        <title>Streptomyces albireticuli Genome sequencing and assembly.</title>
        <authorList>
            <person name="Wang Y."/>
            <person name="Du B."/>
            <person name="Ding Y."/>
            <person name="Liu H."/>
            <person name="Hou Q."/>
            <person name="Liu K."/>
            <person name="Yao L."/>
            <person name="Wang C."/>
        </authorList>
    </citation>
    <scope>NUCLEOTIDE SEQUENCE [LARGE SCALE GENOMIC DNA]</scope>
    <source>
        <strain evidence="8 9">MDJK11</strain>
    </source>
</reference>
<accession>A0A1Z2L209</accession>
<evidence type="ECO:0000256" key="3">
    <source>
        <dbReference type="ARBA" id="ARBA00023295"/>
    </source>
</evidence>